<evidence type="ECO:0000313" key="4">
    <source>
        <dbReference type="Proteomes" id="UP001431217"/>
    </source>
</evidence>
<feature type="chain" id="PRO_5045956208" evidence="1">
    <location>
        <begin position="31"/>
        <end position="193"/>
    </location>
</feature>
<feature type="domain" description="Lipid/polyisoprenoid-binding YceI-like" evidence="2">
    <location>
        <begin position="32"/>
        <end position="190"/>
    </location>
</feature>
<proteinExistence type="predicted"/>
<dbReference type="SMART" id="SM00867">
    <property type="entry name" value="YceI"/>
    <property type="match status" value="1"/>
</dbReference>
<dbReference type="Pfam" id="PF04264">
    <property type="entry name" value="YceI"/>
    <property type="match status" value="1"/>
</dbReference>
<dbReference type="EMBL" id="JAMBEP010000002">
    <property type="protein sequence ID" value="MCL1635290.1"/>
    <property type="molecule type" value="Genomic_DNA"/>
</dbReference>
<keyword evidence="1" id="KW-0732">Signal</keyword>
<dbReference type="Gene3D" id="2.40.128.110">
    <property type="entry name" value="Lipid/polyisoprenoid-binding, YceI-like"/>
    <property type="match status" value="1"/>
</dbReference>
<organism evidence="3 4">
    <name type="scientific">Luteimonas galliterrae</name>
    <dbReference type="NCBI Taxonomy" id="2940486"/>
    <lineage>
        <taxon>Bacteria</taxon>
        <taxon>Pseudomonadati</taxon>
        <taxon>Pseudomonadota</taxon>
        <taxon>Gammaproteobacteria</taxon>
        <taxon>Lysobacterales</taxon>
        <taxon>Lysobacteraceae</taxon>
        <taxon>Luteimonas</taxon>
    </lineage>
</organism>
<gene>
    <name evidence="3" type="ORF">M2650_11705</name>
</gene>
<evidence type="ECO:0000313" key="3">
    <source>
        <dbReference type="EMBL" id="MCL1635290.1"/>
    </source>
</evidence>
<feature type="signal peptide" evidence="1">
    <location>
        <begin position="1"/>
        <end position="30"/>
    </location>
</feature>
<dbReference type="PANTHER" id="PTHR34406:SF1">
    <property type="entry name" value="PROTEIN YCEI"/>
    <property type="match status" value="1"/>
</dbReference>
<comment type="caution">
    <text evidence="3">The sequence shown here is derived from an EMBL/GenBank/DDBJ whole genome shotgun (WGS) entry which is preliminary data.</text>
</comment>
<sequence>MSDNVKPHKLSSPAAVAAALVAMMSAPALAADYVQAPGSTLAFASQYDGETFTGSFPGFSTKLSFDPAQLANAKLDVTIPLAGAKTGNADRDSTLQGAEFFDVAKHAQARYTASKFRALGGNQYAADGTLSLHGVSKPVTLTFTWTPGAKPVLTGKATVKRLDFGVGTGDWADTKAIPNEVAVSTKVVLQPAK</sequence>
<dbReference type="SUPFAM" id="SSF101874">
    <property type="entry name" value="YceI-like"/>
    <property type="match status" value="1"/>
</dbReference>
<name>A0ABT0MM36_9GAMM</name>
<dbReference type="InterPro" id="IPR036761">
    <property type="entry name" value="TTHA0802/YceI-like_sf"/>
</dbReference>
<accession>A0ABT0MM36</accession>
<evidence type="ECO:0000256" key="1">
    <source>
        <dbReference type="SAM" id="SignalP"/>
    </source>
</evidence>
<evidence type="ECO:0000259" key="2">
    <source>
        <dbReference type="SMART" id="SM00867"/>
    </source>
</evidence>
<keyword evidence="4" id="KW-1185">Reference proteome</keyword>
<dbReference type="PANTHER" id="PTHR34406">
    <property type="entry name" value="PROTEIN YCEI"/>
    <property type="match status" value="1"/>
</dbReference>
<dbReference type="RefSeq" id="WP_249474708.1">
    <property type="nucleotide sequence ID" value="NZ_JAMBEP010000002.1"/>
</dbReference>
<protein>
    <submittedName>
        <fullName evidence="3">YceI family protein</fullName>
    </submittedName>
</protein>
<reference evidence="3 4" key="1">
    <citation type="submission" date="2022-05" db="EMBL/GenBank/DDBJ databases">
        <title>Luteimonas sp. SX5, whole genome shotgun sequencing project.</title>
        <authorList>
            <person name="Zhao G."/>
            <person name="Shen L."/>
        </authorList>
    </citation>
    <scope>NUCLEOTIDE SEQUENCE [LARGE SCALE GENOMIC DNA]</scope>
    <source>
        <strain evidence="3 4">SX5</strain>
    </source>
</reference>
<dbReference type="Proteomes" id="UP001431217">
    <property type="component" value="Unassembled WGS sequence"/>
</dbReference>
<dbReference type="InterPro" id="IPR007372">
    <property type="entry name" value="Lipid/polyisoprenoid-bd_YceI"/>
</dbReference>